<feature type="compositionally biased region" description="Basic residues" evidence="1">
    <location>
        <begin position="144"/>
        <end position="157"/>
    </location>
</feature>
<organism evidence="2 3">
    <name type="scientific">Frieseomelitta varia</name>
    <dbReference type="NCBI Taxonomy" id="561572"/>
    <lineage>
        <taxon>Eukaryota</taxon>
        <taxon>Metazoa</taxon>
        <taxon>Ecdysozoa</taxon>
        <taxon>Arthropoda</taxon>
        <taxon>Hexapoda</taxon>
        <taxon>Insecta</taxon>
        <taxon>Pterygota</taxon>
        <taxon>Neoptera</taxon>
        <taxon>Endopterygota</taxon>
        <taxon>Hymenoptera</taxon>
        <taxon>Apocrita</taxon>
        <taxon>Aculeata</taxon>
        <taxon>Apoidea</taxon>
        <taxon>Anthophila</taxon>
        <taxon>Apidae</taxon>
        <taxon>Frieseomelitta</taxon>
    </lineage>
</organism>
<dbReference type="Gene3D" id="2.60.40.10">
    <property type="entry name" value="Immunoglobulins"/>
    <property type="match status" value="1"/>
</dbReference>
<sequence length="601" mass="69194">MYKVLKITFIQLFETPHTIKSRVIKSDKSRDLSPLDVQKKPVNDFHIWYVRSSDPWQDVMYNTVVNQMSENLLAKAALPVEIIPEPDLRPKIYSVLRYKDVEKRVKRTLADVYQLTSLAPISEVFSINESMPVSEVSVQESHSVAKRNRGRRGHKSTSKIEENRSLNALTIESTDTNTTSLLETIVEEPVKPRWILLPSECQGFKIRFRPEETGHYEETFALTLVDGNCVTHEVNVIGIADIPRLDMNPKTIFPKRKLNVTDSSMYIYDKELYDFGSQLVLHKDRRPHRREARLKFCNISEVEADVRISLTDNGSECFFVQPQQLLIAVRYRLTPFNHSVAAAAAIVPRNRTILSLTRNEICTARQLRDCDSVGHRHQTGDHRWEVAPVREEQSESRSDRGTELDIELDEKELFFGRTLLHRMEHRTLTVRNKTPVPFFWHLEAEEPADPQITFAPSCGMIETLSEQKIEFCYHATTIGMIQRKAIIFKAFLDEDDDDPIFSDVVLLSGETYDVAVDINYANPIDLKHIRADFPAKAIFSMRNRGDYEVKYIITLDDNEKLAKLNLPVNFKKKLEIQPTSGTILPNEEKNVEVCILEYSSV</sequence>
<dbReference type="AlphaFoldDB" id="A0A833VQX5"/>
<reference evidence="2" key="1">
    <citation type="submission" date="2019-11" db="EMBL/GenBank/DDBJ databases">
        <title>The nuclear and mitochondrial genomes of Frieseomelitta varia - a highly eusocial stingless bee (Meliponini) with a permanently sterile worker caste.</title>
        <authorList>
            <person name="Freitas F.C.P."/>
            <person name="Lourenco A.P."/>
            <person name="Nunes F.M.F."/>
            <person name="Paschoal A.R."/>
            <person name="Abreu F.C.P."/>
            <person name="Barbin F.O."/>
            <person name="Bataglia L."/>
            <person name="Cardoso-Junior C.A.M."/>
            <person name="Cervoni M.S."/>
            <person name="Silva S.R."/>
            <person name="Dalarmi F."/>
            <person name="Del Lama M.A."/>
            <person name="Depintor T.S."/>
            <person name="Ferreira K.M."/>
            <person name="Goria P.S."/>
            <person name="Jaskot M.C."/>
            <person name="Lago D.C."/>
            <person name="Luna-Lucena D."/>
            <person name="Moda L.M."/>
            <person name="Nascimento L."/>
            <person name="Pedrino M."/>
            <person name="Rabico F.O."/>
            <person name="Sanches F.C."/>
            <person name="Santos D.E."/>
            <person name="Santos C.G."/>
            <person name="Vieira J."/>
            <person name="Lopes T.F."/>
            <person name="Barchuk A.R."/>
            <person name="Hartfelder K."/>
            <person name="Simoes Z.L.P."/>
            <person name="Bitondi M.M.G."/>
            <person name="Pinheiro D.G."/>
        </authorList>
    </citation>
    <scope>NUCLEOTIDE SEQUENCE</scope>
    <source>
        <strain evidence="2">USP_RPSP 00005682</strain>
        <tissue evidence="2">Whole individual</tissue>
    </source>
</reference>
<evidence type="ECO:0000313" key="2">
    <source>
        <dbReference type="EMBL" id="KAF3422860.1"/>
    </source>
</evidence>
<protein>
    <recommendedName>
        <fullName evidence="4">Hydrocephalus-inducing protein</fullName>
    </recommendedName>
</protein>
<name>A0A833VQX5_9HYME</name>
<keyword evidence="3" id="KW-1185">Reference proteome</keyword>
<dbReference type="GO" id="GO:0005930">
    <property type="term" value="C:axoneme"/>
    <property type="evidence" value="ECO:0007669"/>
    <property type="project" value="TreeGrafter"/>
</dbReference>
<dbReference type="Proteomes" id="UP000655588">
    <property type="component" value="Unassembled WGS sequence"/>
</dbReference>
<gene>
    <name evidence="2" type="ORF">E2986_11182</name>
</gene>
<comment type="caution">
    <text evidence="2">The sequence shown here is derived from an EMBL/GenBank/DDBJ whole genome shotgun (WGS) entry which is preliminary data.</text>
</comment>
<accession>A0A833VQX5</accession>
<dbReference type="PANTHER" id="PTHR23053">
    <property type="entry name" value="DLEC1 DELETED IN LUNG AND ESOPHAGEAL CANCER 1"/>
    <property type="match status" value="1"/>
</dbReference>
<dbReference type="PANTHER" id="PTHR23053:SF0">
    <property type="entry name" value="HYDROCEPHALUS-INDUCING PROTEIN HOMOLOG"/>
    <property type="match status" value="1"/>
</dbReference>
<dbReference type="GO" id="GO:1904158">
    <property type="term" value="P:axonemal central apparatus assembly"/>
    <property type="evidence" value="ECO:0007669"/>
    <property type="project" value="TreeGrafter"/>
</dbReference>
<dbReference type="InterPro" id="IPR033305">
    <property type="entry name" value="Hydin-like"/>
</dbReference>
<proteinExistence type="predicted"/>
<evidence type="ECO:0008006" key="4">
    <source>
        <dbReference type="Google" id="ProtNLM"/>
    </source>
</evidence>
<dbReference type="InterPro" id="IPR013783">
    <property type="entry name" value="Ig-like_fold"/>
</dbReference>
<feature type="region of interest" description="Disordered" evidence="1">
    <location>
        <begin position="138"/>
        <end position="161"/>
    </location>
</feature>
<evidence type="ECO:0000256" key="1">
    <source>
        <dbReference type="SAM" id="MobiDB-lite"/>
    </source>
</evidence>
<dbReference type="EMBL" id="WNWW01000636">
    <property type="protein sequence ID" value="KAF3422860.1"/>
    <property type="molecule type" value="Genomic_DNA"/>
</dbReference>
<dbReference type="GO" id="GO:0003341">
    <property type="term" value="P:cilium movement"/>
    <property type="evidence" value="ECO:0007669"/>
    <property type="project" value="TreeGrafter"/>
</dbReference>
<evidence type="ECO:0000313" key="3">
    <source>
        <dbReference type="Proteomes" id="UP000655588"/>
    </source>
</evidence>